<evidence type="ECO:0000256" key="3">
    <source>
        <dbReference type="ARBA" id="ARBA00023002"/>
    </source>
</evidence>
<dbReference type="PANTHER" id="PTHR11645">
    <property type="entry name" value="PYRROLINE-5-CARBOXYLATE REDUCTASE"/>
    <property type="match status" value="1"/>
</dbReference>
<evidence type="ECO:0000259" key="7">
    <source>
        <dbReference type="Pfam" id="PF03807"/>
    </source>
</evidence>
<evidence type="ECO:0000259" key="8">
    <source>
        <dbReference type="Pfam" id="PF14748"/>
    </source>
</evidence>
<dbReference type="SUPFAM" id="SSF48179">
    <property type="entry name" value="6-phosphogluconate dehydrogenase C-terminal domain-like"/>
    <property type="match status" value="1"/>
</dbReference>
<protein>
    <recommendedName>
        <fullName evidence="4 5">Pyrroline-5-carboxylate reductase</fullName>
        <shortName evidence="4">P5C reductase</shortName>
        <shortName evidence="4">P5CR</shortName>
        <ecNumber evidence="4 5">1.5.1.2</ecNumber>
    </recommendedName>
    <alternativeName>
        <fullName evidence="4">PCA reductase</fullName>
    </alternativeName>
</protein>
<dbReference type="GO" id="GO:0005737">
    <property type="term" value="C:cytoplasm"/>
    <property type="evidence" value="ECO:0007669"/>
    <property type="project" value="UniProtKB-SubCell"/>
</dbReference>
<dbReference type="PIRSF" id="PIRSF000193">
    <property type="entry name" value="Pyrrol-5-carb_rd"/>
    <property type="match status" value="1"/>
</dbReference>
<dbReference type="InterPro" id="IPR000304">
    <property type="entry name" value="Pyrroline-COOH_reductase"/>
</dbReference>
<dbReference type="RefSeq" id="WP_048445403.1">
    <property type="nucleotide sequence ID" value="NZ_LABY01000114.1"/>
</dbReference>
<dbReference type="OrthoDB" id="9805754at2"/>
<evidence type="ECO:0000313" key="9">
    <source>
        <dbReference type="EMBL" id="KMO35601.1"/>
    </source>
</evidence>
<evidence type="ECO:0000256" key="6">
    <source>
        <dbReference type="PIRSR" id="PIRSR000193-1"/>
    </source>
</evidence>
<organism evidence="9 10">
    <name type="scientific">Methylobacterium variabile</name>
    <dbReference type="NCBI Taxonomy" id="298794"/>
    <lineage>
        <taxon>Bacteria</taxon>
        <taxon>Pseudomonadati</taxon>
        <taxon>Pseudomonadota</taxon>
        <taxon>Alphaproteobacteria</taxon>
        <taxon>Hyphomicrobiales</taxon>
        <taxon>Methylobacteriaceae</taxon>
        <taxon>Methylobacterium</taxon>
    </lineage>
</organism>
<gene>
    <name evidence="4" type="primary">proC</name>
    <name evidence="9" type="ORF">VQ02_17095</name>
</gene>
<dbReference type="GO" id="GO:0004735">
    <property type="term" value="F:pyrroline-5-carboxylate reductase activity"/>
    <property type="evidence" value="ECO:0007669"/>
    <property type="project" value="UniProtKB-UniRule"/>
</dbReference>
<comment type="subcellular location">
    <subcellularLocation>
        <location evidence="4">Cytoplasm</location>
    </subcellularLocation>
</comment>
<dbReference type="UniPathway" id="UPA00098">
    <property type="reaction ID" value="UER00361"/>
</dbReference>
<dbReference type="InterPro" id="IPR036291">
    <property type="entry name" value="NAD(P)-bd_dom_sf"/>
</dbReference>
<dbReference type="InterPro" id="IPR029036">
    <property type="entry name" value="P5CR_dimer"/>
</dbReference>
<dbReference type="GO" id="GO:0055129">
    <property type="term" value="P:L-proline biosynthetic process"/>
    <property type="evidence" value="ECO:0007669"/>
    <property type="project" value="UniProtKB-UniRule"/>
</dbReference>
<dbReference type="FunFam" id="1.10.3730.10:FF:000001">
    <property type="entry name" value="Pyrroline-5-carboxylate reductase"/>
    <property type="match status" value="1"/>
</dbReference>
<proteinExistence type="inferred from homology"/>
<feature type="binding site" evidence="6">
    <location>
        <begin position="77"/>
        <end position="80"/>
    </location>
    <ligand>
        <name>NADP(+)</name>
        <dbReference type="ChEBI" id="CHEBI:58349"/>
    </ligand>
</feature>
<feature type="domain" description="Pyrroline-5-carboxylate reductase dimerisation" evidence="8">
    <location>
        <begin position="170"/>
        <end position="275"/>
    </location>
</feature>
<dbReference type="Gene3D" id="1.10.3730.10">
    <property type="entry name" value="ProC C-terminal domain-like"/>
    <property type="match status" value="1"/>
</dbReference>
<dbReference type="NCBIfam" id="TIGR00112">
    <property type="entry name" value="proC"/>
    <property type="match status" value="1"/>
</dbReference>
<keyword evidence="4" id="KW-0028">Amino-acid biosynthesis</keyword>
<keyword evidence="10" id="KW-1185">Reference proteome</keyword>
<dbReference type="InterPro" id="IPR028939">
    <property type="entry name" value="P5C_Rdtase_cat_N"/>
</dbReference>
<comment type="similarity">
    <text evidence="1 4">Belongs to the pyrroline-5-carboxylate reductase family.</text>
</comment>
<comment type="catalytic activity">
    <reaction evidence="4">
        <text>L-proline + NADP(+) = (S)-1-pyrroline-5-carboxylate + NADPH + 2 H(+)</text>
        <dbReference type="Rhea" id="RHEA:14109"/>
        <dbReference type="ChEBI" id="CHEBI:15378"/>
        <dbReference type="ChEBI" id="CHEBI:17388"/>
        <dbReference type="ChEBI" id="CHEBI:57783"/>
        <dbReference type="ChEBI" id="CHEBI:58349"/>
        <dbReference type="ChEBI" id="CHEBI:60039"/>
        <dbReference type="EC" id="1.5.1.2"/>
    </reaction>
</comment>
<evidence type="ECO:0000256" key="4">
    <source>
        <dbReference type="HAMAP-Rule" id="MF_01925"/>
    </source>
</evidence>
<comment type="caution">
    <text evidence="9">The sequence shown here is derived from an EMBL/GenBank/DDBJ whole genome shotgun (WGS) entry which is preliminary data.</text>
</comment>
<dbReference type="Pfam" id="PF03807">
    <property type="entry name" value="F420_oxidored"/>
    <property type="match status" value="1"/>
</dbReference>
<accession>A0A0J6V9E7</accession>
<comment type="catalytic activity">
    <reaction evidence="4">
        <text>L-proline + NAD(+) = (S)-1-pyrroline-5-carboxylate + NADH + 2 H(+)</text>
        <dbReference type="Rhea" id="RHEA:14105"/>
        <dbReference type="ChEBI" id="CHEBI:15378"/>
        <dbReference type="ChEBI" id="CHEBI:17388"/>
        <dbReference type="ChEBI" id="CHEBI:57540"/>
        <dbReference type="ChEBI" id="CHEBI:57945"/>
        <dbReference type="ChEBI" id="CHEBI:60039"/>
        <dbReference type="EC" id="1.5.1.2"/>
    </reaction>
</comment>
<dbReference type="HAMAP" id="MF_01925">
    <property type="entry name" value="P5C_reductase"/>
    <property type="match status" value="1"/>
</dbReference>
<keyword evidence="3 4" id="KW-0560">Oxidoreductase</keyword>
<dbReference type="AlphaFoldDB" id="A0A0J6V9E7"/>
<sequence length="277" mass="27424">MSDPASARAHLPASLILVGAGKMGGALLEGWLADGLPGERVAVIDPNPAPAMAALCAAHGVALNPAAPGEPEALVLAIKPQGLEAAAAAAAALAGPGTLVVSVLAGKTIANLRERLPRARAVVRAMPNLPASIRRGATGAAASPETSEHQRRVAHALLAGVGLVEWLDGEELIDAVTAVSGSGPAYVFLLAETLAAAGIAAGLPAEVAARLARQTVAGAGELLGQSPEEPGTLRQNVTSPGGTTAAALAVLMAEDGLALLMRDAVAAARRRAEELAG</sequence>
<keyword evidence="4" id="KW-0963">Cytoplasm</keyword>
<dbReference type="Pfam" id="PF14748">
    <property type="entry name" value="P5CR_dimer"/>
    <property type="match status" value="1"/>
</dbReference>
<dbReference type="Proteomes" id="UP000035955">
    <property type="component" value="Unassembled WGS sequence"/>
</dbReference>
<dbReference type="InterPro" id="IPR008927">
    <property type="entry name" value="6-PGluconate_DH-like_C_sf"/>
</dbReference>
<comment type="pathway">
    <text evidence="4">Amino-acid biosynthesis; L-proline biosynthesis; L-proline from L-glutamate 5-semialdehyde: step 1/1.</text>
</comment>
<feature type="domain" description="Pyrroline-5-carboxylate reductase catalytic N-terminal" evidence="7">
    <location>
        <begin position="17"/>
        <end position="106"/>
    </location>
</feature>
<keyword evidence="2 4" id="KW-0521">NADP</keyword>
<dbReference type="EMBL" id="LABY01000114">
    <property type="protein sequence ID" value="KMO35601.1"/>
    <property type="molecule type" value="Genomic_DNA"/>
</dbReference>
<name>A0A0J6V9E7_9HYPH</name>
<feature type="binding site" evidence="6">
    <location>
        <position position="64"/>
    </location>
    <ligand>
        <name>NADPH</name>
        <dbReference type="ChEBI" id="CHEBI:57783"/>
    </ligand>
</feature>
<keyword evidence="4" id="KW-0641">Proline biosynthesis</keyword>
<dbReference type="Gene3D" id="3.40.50.720">
    <property type="entry name" value="NAD(P)-binding Rossmann-like Domain"/>
    <property type="match status" value="1"/>
</dbReference>
<evidence type="ECO:0000256" key="1">
    <source>
        <dbReference type="ARBA" id="ARBA00005525"/>
    </source>
</evidence>
<evidence type="ECO:0000256" key="2">
    <source>
        <dbReference type="ARBA" id="ARBA00022857"/>
    </source>
</evidence>
<dbReference type="SUPFAM" id="SSF51735">
    <property type="entry name" value="NAD(P)-binding Rossmann-fold domains"/>
    <property type="match status" value="1"/>
</dbReference>
<dbReference type="PATRIC" id="fig|298794.3.peg.508"/>
<evidence type="ECO:0000256" key="5">
    <source>
        <dbReference type="NCBIfam" id="TIGR00112"/>
    </source>
</evidence>
<comment type="function">
    <text evidence="4">Catalyzes the reduction of 1-pyrroline-5-carboxylate (PCA) to L-proline.</text>
</comment>
<evidence type="ECO:0000313" key="10">
    <source>
        <dbReference type="Proteomes" id="UP000035955"/>
    </source>
</evidence>
<dbReference type="EC" id="1.5.1.2" evidence="4 5"/>
<dbReference type="PANTHER" id="PTHR11645:SF0">
    <property type="entry name" value="PYRROLINE-5-CARBOXYLATE REDUCTASE 3"/>
    <property type="match status" value="1"/>
</dbReference>
<reference evidence="9 10" key="1">
    <citation type="submission" date="2015-03" db="EMBL/GenBank/DDBJ databases">
        <title>Genome sequencing of Methylobacterium variabile DSM 16961.</title>
        <authorList>
            <person name="Chaudhry V."/>
            <person name="Patil P.B."/>
        </authorList>
    </citation>
    <scope>NUCLEOTIDE SEQUENCE [LARGE SCALE GENOMIC DNA]</scope>
    <source>
        <strain evidence="9 10">DSM 16961</strain>
    </source>
</reference>